<keyword evidence="1" id="KW-0472">Membrane</keyword>
<evidence type="ECO:0000256" key="1">
    <source>
        <dbReference type="SAM" id="Phobius"/>
    </source>
</evidence>
<keyword evidence="3" id="KW-1185">Reference proteome</keyword>
<dbReference type="RefSeq" id="WP_197440540.1">
    <property type="nucleotide sequence ID" value="NZ_CP036281.1"/>
</dbReference>
<feature type="transmembrane region" description="Helical" evidence="1">
    <location>
        <begin position="37"/>
        <end position="54"/>
    </location>
</feature>
<gene>
    <name evidence="2" type="ORF">Pla110_13140</name>
</gene>
<keyword evidence="1" id="KW-0812">Transmembrane</keyword>
<dbReference type="EMBL" id="CP036281">
    <property type="protein sequence ID" value="QDU79603.1"/>
    <property type="molecule type" value="Genomic_DNA"/>
</dbReference>
<name>A0A518CK53_9PLAN</name>
<proteinExistence type="predicted"/>
<sequence length="145" mass="16581">MTAERKSEPESEGKSPEEVSLWEFWTTLPIKLQRESVTFIIINLCDILMTWFLLAGRPMHSDHHTGNSFYESNPLAGYILNHWGIEGMVYFKSAMVGFVILVTQIIAQSKLPVARWILNFGSIIVLCVVCYSFWLYKQHAGPVDV</sequence>
<evidence type="ECO:0000313" key="3">
    <source>
        <dbReference type="Proteomes" id="UP000317178"/>
    </source>
</evidence>
<organism evidence="2 3">
    <name type="scientific">Polystyrenella longa</name>
    <dbReference type="NCBI Taxonomy" id="2528007"/>
    <lineage>
        <taxon>Bacteria</taxon>
        <taxon>Pseudomonadati</taxon>
        <taxon>Planctomycetota</taxon>
        <taxon>Planctomycetia</taxon>
        <taxon>Planctomycetales</taxon>
        <taxon>Planctomycetaceae</taxon>
        <taxon>Polystyrenella</taxon>
    </lineage>
</organism>
<feature type="transmembrane region" description="Helical" evidence="1">
    <location>
        <begin position="89"/>
        <end position="107"/>
    </location>
</feature>
<keyword evidence="1" id="KW-1133">Transmembrane helix</keyword>
<reference evidence="2 3" key="1">
    <citation type="submission" date="2019-02" db="EMBL/GenBank/DDBJ databases">
        <title>Deep-cultivation of Planctomycetes and their phenomic and genomic characterization uncovers novel biology.</title>
        <authorList>
            <person name="Wiegand S."/>
            <person name="Jogler M."/>
            <person name="Boedeker C."/>
            <person name="Pinto D."/>
            <person name="Vollmers J."/>
            <person name="Rivas-Marin E."/>
            <person name="Kohn T."/>
            <person name="Peeters S.H."/>
            <person name="Heuer A."/>
            <person name="Rast P."/>
            <person name="Oberbeckmann S."/>
            <person name="Bunk B."/>
            <person name="Jeske O."/>
            <person name="Meyerdierks A."/>
            <person name="Storesund J.E."/>
            <person name="Kallscheuer N."/>
            <person name="Luecker S."/>
            <person name="Lage O.M."/>
            <person name="Pohl T."/>
            <person name="Merkel B.J."/>
            <person name="Hornburger P."/>
            <person name="Mueller R.-W."/>
            <person name="Bruemmer F."/>
            <person name="Labrenz M."/>
            <person name="Spormann A.M."/>
            <person name="Op den Camp H."/>
            <person name="Overmann J."/>
            <person name="Amann R."/>
            <person name="Jetten M.S.M."/>
            <person name="Mascher T."/>
            <person name="Medema M.H."/>
            <person name="Devos D.P."/>
            <person name="Kaster A.-K."/>
            <person name="Ovreas L."/>
            <person name="Rohde M."/>
            <person name="Galperin M.Y."/>
            <person name="Jogler C."/>
        </authorList>
    </citation>
    <scope>NUCLEOTIDE SEQUENCE [LARGE SCALE GENOMIC DNA]</scope>
    <source>
        <strain evidence="2 3">Pla110</strain>
    </source>
</reference>
<protein>
    <submittedName>
        <fullName evidence="2">Uncharacterized protein</fullName>
    </submittedName>
</protein>
<dbReference type="AlphaFoldDB" id="A0A518CK53"/>
<evidence type="ECO:0000313" key="2">
    <source>
        <dbReference type="EMBL" id="QDU79603.1"/>
    </source>
</evidence>
<dbReference type="Proteomes" id="UP000317178">
    <property type="component" value="Chromosome"/>
</dbReference>
<accession>A0A518CK53</accession>
<dbReference type="KEGG" id="plon:Pla110_13140"/>
<feature type="transmembrane region" description="Helical" evidence="1">
    <location>
        <begin position="116"/>
        <end position="136"/>
    </location>
</feature>